<feature type="non-terminal residue" evidence="1">
    <location>
        <position position="144"/>
    </location>
</feature>
<evidence type="ECO:0000313" key="1">
    <source>
        <dbReference type="EMBL" id="AIA90221.1"/>
    </source>
</evidence>
<dbReference type="EMBL" id="KF122922">
    <property type="protein sequence ID" value="AIA90221.1"/>
    <property type="molecule type" value="Genomic_DNA"/>
</dbReference>
<accession>A0A060CBU3</accession>
<organism evidence="1">
    <name type="scientific">uncultured Mesorhizobium sp</name>
    <dbReference type="NCBI Taxonomy" id="233795"/>
    <lineage>
        <taxon>Bacteria</taxon>
        <taxon>Pseudomonadati</taxon>
        <taxon>Pseudomonadota</taxon>
        <taxon>Alphaproteobacteria</taxon>
        <taxon>Hyphomicrobiales</taxon>
        <taxon>Phyllobacteriaceae</taxon>
        <taxon>Mesorhizobium</taxon>
        <taxon>environmental samples</taxon>
    </lineage>
</organism>
<proteinExistence type="predicted"/>
<dbReference type="AlphaFoldDB" id="A0A060CBU3"/>
<feature type="non-terminal residue" evidence="1">
    <location>
        <position position="1"/>
    </location>
</feature>
<reference evidence="1" key="1">
    <citation type="journal article" date="2013" name="Environ. Microbiol.">
        <title>Seasonally variable intestinal metagenomes of the red palm weevil (Rhynchophorus ferrugineus).</title>
        <authorList>
            <person name="Jia S."/>
            <person name="Zhang X."/>
            <person name="Zhang G."/>
            <person name="Yin A."/>
            <person name="Zhang S."/>
            <person name="Li F."/>
            <person name="Wang L."/>
            <person name="Zhao D."/>
            <person name="Yun Q."/>
            <person name="Tala"/>
            <person name="Wang J."/>
            <person name="Sun G."/>
            <person name="Baabdullah M."/>
            <person name="Yu X."/>
            <person name="Hu S."/>
            <person name="Al-Mssallem I.S."/>
            <person name="Yu J."/>
        </authorList>
    </citation>
    <scope>NUCLEOTIDE SEQUENCE</scope>
</reference>
<sequence>KAPDLIGPKLASDRGIPYVTAESSWSGRRTQGDWGKAQAIVADALAQAALSICMTERDRLGIIEGVPQARTARLLPFIDTAPFRAIAPAPVPGHLFTVAMMRPGDKLSSYLALAQALRHLRGAWTLSVAGDGPEAPQSMRLLPI</sequence>
<protein>
    <submittedName>
        <fullName evidence="1">CAZy families GT4 protein</fullName>
    </submittedName>
</protein>
<name>A0A060CBU3_9HYPH</name>
<dbReference type="SUPFAM" id="SSF53756">
    <property type="entry name" value="UDP-Glycosyltransferase/glycogen phosphorylase"/>
    <property type="match status" value="1"/>
</dbReference>